<dbReference type="PANTHER" id="PTHR37422:SF13">
    <property type="entry name" value="LIPOPOLYSACCHARIDE BIOSYNTHESIS PROTEIN PA4999-RELATED"/>
    <property type="match status" value="1"/>
</dbReference>
<organism evidence="2 3">
    <name type="scientific">Candidatus Devosia phytovorans</name>
    <dbReference type="NCBI Taxonomy" id="3121372"/>
    <lineage>
        <taxon>Bacteria</taxon>
        <taxon>Pseudomonadati</taxon>
        <taxon>Pseudomonadota</taxon>
        <taxon>Alphaproteobacteria</taxon>
        <taxon>Hyphomicrobiales</taxon>
        <taxon>Devosiaceae</taxon>
        <taxon>Devosia</taxon>
    </lineage>
</organism>
<evidence type="ECO:0000313" key="3">
    <source>
        <dbReference type="Proteomes" id="UP001217476"/>
    </source>
</evidence>
<proteinExistence type="predicted"/>
<accession>A0AAJ6AZE8</accession>
<keyword evidence="1" id="KW-0472">Membrane</keyword>
<feature type="transmembrane region" description="Helical" evidence="1">
    <location>
        <begin position="257"/>
        <end position="273"/>
    </location>
</feature>
<name>A0AAJ6AZE8_9HYPH</name>
<keyword evidence="1" id="KW-1133">Transmembrane helix</keyword>
<evidence type="ECO:0008006" key="4">
    <source>
        <dbReference type="Google" id="ProtNLM"/>
    </source>
</evidence>
<feature type="transmembrane region" description="Helical" evidence="1">
    <location>
        <begin position="221"/>
        <end position="250"/>
    </location>
</feature>
<gene>
    <name evidence="2" type="ORF">P0Y65_16235</name>
</gene>
<sequence>MLFRRLPLERAFIWSILGGYLILPPVVNFDPPVLPPFDKHSIPALSALFALWARQGQFPSLLPQSKLARLSLAVFMLSGIGTVLSNGDALIDGAAYRPGMGTSEVLASMLSQLYLVLPLLLAQNVLRTPAAMRELVFALVVAGLAYSIPMLIEVRLSPQINIWVYGFFQHSFAQMIRYGGFRPIVFLEHGLWVAFLAFMTFAAAVSMLRNEADKRARYFAIALYLAAVLVLCKSAGAIIYALCFAPLALFASRRTQIRIAAVLAFIVILYPMLRGGGLIPIDAIMGEATSMDADRSQSLGFRLANEDVLLARAAERPLFGWGGWGRNHVHDPVTGRVMTVTDGLWVGVIGASGWLGYLGFFGLLTLPLFELAAKTRKKAVEIDPYLAVLALILGASLVDLIPNATLVTVTWMIAGAIFGHMQWKASPSAVGSTTAPVPSIAATLRPAPWATKRKPAE</sequence>
<protein>
    <recommendedName>
        <fullName evidence="4">O-antigen ligase domain-containing protein</fullName>
    </recommendedName>
</protein>
<feature type="transmembrane region" description="Helical" evidence="1">
    <location>
        <begin position="105"/>
        <end position="123"/>
    </location>
</feature>
<feature type="transmembrane region" description="Helical" evidence="1">
    <location>
        <begin position="12"/>
        <end position="28"/>
    </location>
</feature>
<reference evidence="2" key="1">
    <citation type="submission" date="2023-03" db="EMBL/GenBank/DDBJ databases">
        <title>Andean soil-derived lignocellulolytic bacterial consortium as a source of novel taxa and putative plastic-active enzymes.</title>
        <authorList>
            <person name="Diaz-Garcia L."/>
            <person name="Chuvochina M."/>
            <person name="Feuerriegel G."/>
            <person name="Bunk B."/>
            <person name="Sproer C."/>
            <person name="Streit W.R."/>
            <person name="Rodriguez L.M."/>
            <person name="Overmann J."/>
            <person name="Jimenez D.J."/>
        </authorList>
    </citation>
    <scope>NUCLEOTIDE SEQUENCE</scope>
    <source>
        <strain evidence="2">MAG 4196</strain>
    </source>
</reference>
<dbReference type="PANTHER" id="PTHR37422">
    <property type="entry name" value="TEICHURONIC ACID BIOSYNTHESIS PROTEIN TUAE"/>
    <property type="match status" value="1"/>
</dbReference>
<evidence type="ECO:0000313" key="2">
    <source>
        <dbReference type="EMBL" id="WEK03726.1"/>
    </source>
</evidence>
<feature type="transmembrane region" description="Helical" evidence="1">
    <location>
        <begin position="190"/>
        <end position="209"/>
    </location>
</feature>
<dbReference type="EMBL" id="CP119312">
    <property type="protein sequence ID" value="WEK03726.1"/>
    <property type="molecule type" value="Genomic_DNA"/>
</dbReference>
<keyword evidence="1" id="KW-0812">Transmembrane</keyword>
<evidence type="ECO:0000256" key="1">
    <source>
        <dbReference type="SAM" id="Phobius"/>
    </source>
</evidence>
<dbReference type="AlphaFoldDB" id="A0AAJ6AZE8"/>
<feature type="transmembrane region" description="Helical" evidence="1">
    <location>
        <begin position="135"/>
        <end position="154"/>
    </location>
</feature>
<dbReference type="Proteomes" id="UP001217476">
    <property type="component" value="Chromosome"/>
</dbReference>
<feature type="transmembrane region" description="Helical" evidence="1">
    <location>
        <begin position="385"/>
        <end position="418"/>
    </location>
</feature>
<dbReference type="InterPro" id="IPR051533">
    <property type="entry name" value="WaaL-like"/>
</dbReference>
<feature type="transmembrane region" description="Helical" evidence="1">
    <location>
        <begin position="354"/>
        <end position="373"/>
    </location>
</feature>